<evidence type="ECO:0000256" key="5">
    <source>
        <dbReference type="ARBA" id="ARBA00022728"/>
    </source>
</evidence>
<comment type="caution">
    <text evidence="12">The sequence shown here is derived from an EMBL/GenBank/DDBJ whole genome shotgun (WGS) entry which is preliminary data.</text>
</comment>
<evidence type="ECO:0000259" key="10">
    <source>
        <dbReference type="Pfam" id="PF10433"/>
    </source>
</evidence>
<dbReference type="GO" id="GO:0006397">
    <property type="term" value="P:mRNA processing"/>
    <property type="evidence" value="ECO:0007669"/>
    <property type="project" value="UniProtKB-KW"/>
</dbReference>
<evidence type="ECO:0000256" key="8">
    <source>
        <dbReference type="SAM" id="MobiDB-lite"/>
    </source>
</evidence>
<keyword evidence="4" id="KW-0507">mRNA processing</keyword>
<keyword evidence="5" id="KW-0747">Spliceosome</keyword>
<evidence type="ECO:0000256" key="1">
    <source>
        <dbReference type="ARBA" id="ARBA00004123"/>
    </source>
</evidence>
<reference evidence="12" key="1">
    <citation type="submission" date="2020-10" db="EMBL/GenBank/DDBJ databases">
        <title>Unveiling of a novel bifunctional photoreceptor, Dualchrome1, isolated from a cosmopolitan green alga.</title>
        <authorList>
            <person name="Suzuki S."/>
            <person name="Kawachi M."/>
        </authorList>
    </citation>
    <scope>NUCLEOTIDE SEQUENCE</scope>
    <source>
        <strain evidence="12">NIES 2893</strain>
    </source>
</reference>
<dbReference type="InterPro" id="IPR018846">
    <property type="entry name" value="Beta-prop_RSE1/DDB1/CPSF1_1st"/>
</dbReference>
<comment type="similarity">
    <text evidence="2">Belongs to the DDB1 family.</text>
</comment>
<organism evidence="12 13">
    <name type="scientific">Pycnococcus provasolii</name>
    <dbReference type="NCBI Taxonomy" id="41880"/>
    <lineage>
        <taxon>Eukaryota</taxon>
        <taxon>Viridiplantae</taxon>
        <taxon>Chlorophyta</taxon>
        <taxon>Pseudoscourfieldiophyceae</taxon>
        <taxon>Pseudoscourfieldiales</taxon>
        <taxon>Pycnococcaceae</taxon>
        <taxon>Pycnococcus</taxon>
    </lineage>
</organism>
<dbReference type="FunFam" id="2.130.10.10:FF:001143">
    <property type="entry name" value="Pre-mRNA-splicing factor rse-1, putative"/>
    <property type="match status" value="1"/>
</dbReference>
<feature type="domain" description="RSE1/DDB1/CPSF1 C-terminal" evidence="9">
    <location>
        <begin position="897"/>
        <end position="1241"/>
    </location>
</feature>
<sequence length="1274" mass="137399">MATGKQAPMHVLATTLHAQASVTTSAYGSFSAPKAVEMVAVRAATRIDLLRPAADGTLTLVSSTDVFGAIRSLATFRLAGATRDYLVVGSDSGRVAILEYEGSKFKRAHVETFGRPGCRRVVPGQFVVSDPQGRAVMIAALEKQKIVYIMSRDTEARLTISSPLEASKSSTVTHHMCALDVGFDNPVFAALETDYTDADELLQSRRRMQRDRDAAEATIVPLRQKMLTLYELDLGTNHVHVVWSEPADAGASMLVAVPGGGDGPGGVLVMCEDCVRYLNPMAAANAGREQAAIIIAANQMEAVLPRRADLPRERGTLITCATSHKQKKMFFVMAQSEYGDLYKISLSLDGAGVPVQLTVKHFDTIPPCVSMHVLKTGFLFAASEFGDHGMYQFLGMGDGDDGDACATSDSPTPMHDSPAARRDAAPEITLRPLRNLFLTQSLESHAPITTMRVSNMLAEESPQIYALCGQGVNSHLKVMRAGISVTTLAENQLPGTATGVWTLKQRRDDDFELFILVSFDGKTMLLRVDETVEEVGEGNTNFMLDVTTMHVALLGDDTHVQTHPGGMRIITGDGRVTEWHAPGRRTVTHVASNRTQLVAALTGGTLVYFELAPDGTLQEDFEKRLDVTTSAGGGGGGDVACLSIAPVPEGQLRARFAAVGSYDNTLKVVALPVEEEDPLTVVSLQAVAANPASLLLVDYGDGALNLCCGLSNGVLVQNEVDIITGTLSNTRMRFLGNRPPRLHEVRVDNGTRSAMLALSSRTYLGYHRTDGSRAGGGGVGGGAVLVPVSCSALKHASPFSSAQSLDCVVAVEDNLLRIFSFDDIGERFHAMKCRIRYTGRSLCLMEEYQTAIVGCADANVKPIAEESLPDDAEAAAAFLDERAVLGPSRAASGSWASCVHIVDPRSGEVIFTHELNTADGGSKAEAEAASASSAADGSSPGYENVTAICPVTFPEHRGNETLVAVATGRNLCYLPRRVHDGGYLHIFRYRRSRRGEDDQHSLELVHTTRVKDDVPMCLCAFQGKLLVGVGGTLRLYDMGLKRLLRKCELAGFPTVIKSIETYGSRVYVADVCESVSIVKYRSLENSLYVVADDVLPRHMTACRRLDYDTVAGADKFGNAFVLRLNENASVEVDDDPTGGFTDKRHKLDVAAHFHVGDVITAMDVATLQPGGTELLLGATVSGAIRALVPFATREDADFFLNLELHLRQEAPPLCGRDHMEWRACYAPIKHVVDGDLIDMYASLPLDVQTSIAEELDRTRGDVLRRIDAMKNRLL</sequence>
<dbReference type="Pfam" id="PF10433">
    <property type="entry name" value="Beta-prop_RSE1_1st"/>
    <property type="match status" value="1"/>
</dbReference>
<dbReference type="EMBL" id="BNJQ01000015">
    <property type="protein sequence ID" value="GHP06989.1"/>
    <property type="molecule type" value="Genomic_DNA"/>
</dbReference>
<accession>A0A830HPK8</accession>
<comment type="subcellular location">
    <subcellularLocation>
        <location evidence="1">Nucleus</location>
    </subcellularLocation>
</comment>
<dbReference type="GO" id="GO:0003676">
    <property type="term" value="F:nucleic acid binding"/>
    <property type="evidence" value="ECO:0007669"/>
    <property type="project" value="InterPro"/>
</dbReference>
<dbReference type="InterPro" id="IPR015943">
    <property type="entry name" value="WD40/YVTN_repeat-like_dom_sf"/>
</dbReference>
<dbReference type="GO" id="GO:0005681">
    <property type="term" value="C:spliceosomal complex"/>
    <property type="evidence" value="ECO:0007669"/>
    <property type="project" value="UniProtKB-KW"/>
</dbReference>
<keyword evidence="7" id="KW-0539">Nucleus</keyword>
<feature type="region of interest" description="Disordered" evidence="8">
    <location>
        <begin position="922"/>
        <end position="941"/>
    </location>
</feature>
<evidence type="ECO:0000313" key="12">
    <source>
        <dbReference type="EMBL" id="GHP06989.1"/>
    </source>
</evidence>
<evidence type="ECO:0000256" key="6">
    <source>
        <dbReference type="ARBA" id="ARBA00023187"/>
    </source>
</evidence>
<dbReference type="InterPro" id="IPR058543">
    <property type="entry name" value="Beta-prop_RSE1/DDB1/CPSF1_2nd"/>
</dbReference>
<evidence type="ECO:0000256" key="3">
    <source>
        <dbReference type="ARBA" id="ARBA00014577"/>
    </source>
</evidence>
<feature type="domain" description="RSE1/DDB1/CPSF1 second beta-propeller" evidence="11">
    <location>
        <begin position="486"/>
        <end position="820"/>
    </location>
</feature>
<dbReference type="Proteomes" id="UP000660262">
    <property type="component" value="Unassembled WGS sequence"/>
</dbReference>
<evidence type="ECO:0000256" key="4">
    <source>
        <dbReference type="ARBA" id="ARBA00022664"/>
    </source>
</evidence>
<dbReference type="InterPro" id="IPR050358">
    <property type="entry name" value="RSE1/DDB1/CFT1"/>
</dbReference>
<dbReference type="GO" id="GO:0008380">
    <property type="term" value="P:RNA splicing"/>
    <property type="evidence" value="ECO:0007669"/>
    <property type="project" value="UniProtKB-KW"/>
</dbReference>
<evidence type="ECO:0000259" key="11">
    <source>
        <dbReference type="Pfam" id="PF23726"/>
    </source>
</evidence>
<dbReference type="InterPro" id="IPR004871">
    <property type="entry name" value="RSE1/DDB1/CPSF1_C"/>
</dbReference>
<dbReference type="InterPro" id="IPR011047">
    <property type="entry name" value="Quinoprotein_ADH-like_sf"/>
</dbReference>
<evidence type="ECO:0000313" key="13">
    <source>
        <dbReference type="Proteomes" id="UP000660262"/>
    </source>
</evidence>
<feature type="compositionally biased region" description="Low complexity" evidence="8">
    <location>
        <begin position="922"/>
        <end position="939"/>
    </location>
</feature>
<dbReference type="SUPFAM" id="SSF50998">
    <property type="entry name" value="Quinoprotein alcohol dehydrogenase-like"/>
    <property type="match status" value="1"/>
</dbReference>
<dbReference type="OrthoDB" id="436637at2759"/>
<evidence type="ECO:0000256" key="2">
    <source>
        <dbReference type="ARBA" id="ARBA00007453"/>
    </source>
</evidence>
<dbReference type="Pfam" id="PF03178">
    <property type="entry name" value="CPSF_A"/>
    <property type="match status" value="1"/>
</dbReference>
<protein>
    <recommendedName>
        <fullName evidence="3">DNA damage-binding protein 1</fullName>
    </recommendedName>
</protein>
<feature type="domain" description="RSE1/DDB1/CPSF1 first beta-propeller" evidence="10">
    <location>
        <begin position="21"/>
        <end position="407"/>
    </location>
</feature>
<gene>
    <name evidence="12" type="ORF">PPROV_000573200</name>
</gene>
<dbReference type="AlphaFoldDB" id="A0A830HPK8"/>
<evidence type="ECO:0000256" key="7">
    <source>
        <dbReference type="ARBA" id="ARBA00023242"/>
    </source>
</evidence>
<proteinExistence type="inferred from homology"/>
<dbReference type="Pfam" id="PF23726">
    <property type="entry name" value="Beta-prop_RSE1_2nd"/>
    <property type="match status" value="1"/>
</dbReference>
<keyword evidence="13" id="KW-1185">Reference proteome</keyword>
<dbReference type="PANTHER" id="PTHR10644">
    <property type="entry name" value="DNA REPAIR/RNA PROCESSING CPSF FAMILY"/>
    <property type="match status" value="1"/>
</dbReference>
<name>A0A830HPK8_9CHLO</name>
<dbReference type="Gene3D" id="2.130.10.10">
    <property type="entry name" value="YVTN repeat-like/Quinoprotein amine dehydrogenase"/>
    <property type="match status" value="3"/>
</dbReference>
<keyword evidence="6" id="KW-0508">mRNA splicing</keyword>
<evidence type="ECO:0000259" key="9">
    <source>
        <dbReference type="Pfam" id="PF03178"/>
    </source>
</evidence>